<dbReference type="GO" id="GO:0003677">
    <property type="term" value="F:DNA binding"/>
    <property type="evidence" value="ECO:0007669"/>
    <property type="project" value="InterPro"/>
</dbReference>
<dbReference type="InterPro" id="IPR003716">
    <property type="entry name" value="DNA-dir_RNA_pol_omega"/>
</dbReference>
<accession>Q025H8</accession>
<evidence type="ECO:0000256" key="6">
    <source>
        <dbReference type="ARBA" id="ARBA00022695"/>
    </source>
</evidence>
<keyword evidence="5" id="KW-0808">Transferase</keyword>
<dbReference type="GO" id="GO:0003899">
    <property type="term" value="F:DNA-directed RNA polymerase activity"/>
    <property type="evidence" value="ECO:0007669"/>
    <property type="project" value="UniProtKB-EC"/>
</dbReference>
<dbReference type="EC" id="2.7.7.6" evidence="2"/>
<dbReference type="STRING" id="234267.Acid_2352"/>
<evidence type="ECO:0000256" key="4">
    <source>
        <dbReference type="ARBA" id="ARBA00022478"/>
    </source>
</evidence>
<dbReference type="OrthoDB" id="122016at2"/>
<sequence length="85" mass="9293">MADKAPRNNAHCTLPDDPEQSTYRFIIVAAKRARQLQGGARPVLPTSSKKPTVIAMEEVRRGLVKYELTGPLVHGHLEPPPEPAA</sequence>
<dbReference type="eggNOG" id="COG1758">
    <property type="taxonomic scope" value="Bacteria"/>
</dbReference>
<dbReference type="HOGENOM" id="CLU_2510937_0_0_0"/>
<organism evidence="11">
    <name type="scientific">Solibacter usitatus (strain Ellin6076)</name>
    <dbReference type="NCBI Taxonomy" id="234267"/>
    <lineage>
        <taxon>Bacteria</taxon>
        <taxon>Pseudomonadati</taxon>
        <taxon>Acidobacteriota</taxon>
        <taxon>Terriglobia</taxon>
        <taxon>Bryobacterales</taxon>
        <taxon>Solibacteraceae</taxon>
        <taxon>Candidatus Solibacter</taxon>
    </lineage>
</organism>
<evidence type="ECO:0000256" key="8">
    <source>
        <dbReference type="ARBA" id="ARBA00029924"/>
    </source>
</evidence>
<comment type="catalytic activity">
    <reaction evidence="10">
        <text>RNA(n) + a ribonucleoside 5'-triphosphate = RNA(n+1) + diphosphate</text>
        <dbReference type="Rhea" id="RHEA:21248"/>
        <dbReference type="Rhea" id="RHEA-COMP:14527"/>
        <dbReference type="Rhea" id="RHEA-COMP:17342"/>
        <dbReference type="ChEBI" id="CHEBI:33019"/>
        <dbReference type="ChEBI" id="CHEBI:61557"/>
        <dbReference type="ChEBI" id="CHEBI:140395"/>
        <dbReference type="EC" id="2.7.7.6"/>
    </reaction>
</comment>
<comment type="similarity">
    <text evidence="1">Belongs to the RNA polymerase subunit omega family.</text>
</comment>
<name>Q025H8_SOLUE</name>
<reference evidence="11" key="1">
    <citation type="submission" date="2006-10" db="EMBL/GenBank/DDBJ databases">
        <title>Complete sequence of Solibacter usitatus Ellin6076.</title>
        <authorList>
            <consortium name="US DOE Joint Genome Institute"/>
            <person name="Copeland A."/>
            <person name="Lucas S."/>
            <person name="Lapidus A."/>
            <person name="Barry K."/>
            <person name="Detter J.C."/>
            <person name="Glavina del Rio T."/>
            <person name="Hammon N."/>
            <person name="Israni S."/>
            <person name="Dalin E."/>
            <person name="Tice H."/>
            <person name="Pitluck S."/>
            <person name="Thompson L.S."/>
            <person name="Brettin T."/>
            <person name="Bruce D."/>
            <person name="Han C."/>
            <person name="Tapia R."/>
            <person name="Gilna P."/>
            <person name="Schmutz J."/>
            <person name="Larimer F."/>
            <person name="Land M."/>
            <person name="Hauser L."/>
            <person name="Kyrpides N."/>
            <person name="Mikhailova N."/>
            <person name="Janssen P.H."/>
            <person name="Kuske C.R."/>
            <person name="Richardson P."/>
        </authorList>
    </citation>
    <scope>NUCLEOTIDE SEQUENCE</scope>
    <source>
        <strain evidence="11">Ellin6076</strain>
    </source>
</reference>
<keyword evidence="6" id="KW-0548">Nucleotidyltransferase</keyword>
<evidence type="ECO:0000256" key="9">
    <source>
        <dbReference type="ARBA" id="ARBA00030998"/>
    </source>
</evidence>
<dbReference type="NCBIfam" id="TIGR00690">
    <property type="entry name" value="rpoZ"/>
    <property type="match status" value="1"/>
</dbReference>
<proteinExistence type="inferred from homology"/>
<dbReference type="Pfam" id="PF01192">
    <property type="entry name" value="RNA_pol_Rpb6"/>
    <property type="match status" value="1"/>
</dbReference>
<evidence type="ECO:0000256" key="1">
    <source>
        <dbReference type="ARBA" id="ARBA00006711"/>
    </source>
</evidence>
<dbReference type="SUPFAM" id="SSF63562">
    <property type="entry name" value="RPB6/omega subunit-like"/>
    <property type="match status" value="1"/>
</dbReference>
<dbReference type="KEGG" id="sus:Acid_2352"/>
<gene>
    <name evidence="11" type="ordered locus">Acid_2352</name>
</gene>
<dbReference type="GO" id="GO:0006351">
    <property type="term" value="P:DNA-templated transcription"/>
    <property type="evidence" value="ECO:0007669"/>
    <property type="project" value="InterPro"/>
</dbReference>
<keyword evidence="7" id="KW-0804">Transcription</keyword>
<dbReference type="SMART" id="SM01409">
    <property type="entry name" value="RNA_pol_Rpb6"/>
    <property type="match status" value="1"/>
</dbReference>
<dbReference type="FunCoup" id="Q025H8">
    <property type="interactions" value="175"/>
</dbReference>
<protein>
    <recommendedName>
        <fullName evidence="3">DNA-directed RNA polymerase subunit omega</fullName>
        <ecNumber evidence="2">2.7.7.6</ecNumber>
    </recommendedName>
    <alternativeName>
        <fullName evidence="9">RNA polymerase omega subunit</fullName>
    </alternativeName>
    <alternativeName>
        <fullName evidence="8">Transcriptase subunit omega</fullName>
    </alternativeName>
</protein>
<evidence type="ECO:0000256" key="3">
    <source>
        <dbReference type="ARBA" id="ARBA00013725"/>
    </source>
</evidence>
<dbReference type="Gene3D" id="3.90.940.10">
    <property type="match status" value="1"/>
</dbReference>
<evidence type="ECO:0000256" key="5">
    <source>
        <dbReference type="ARBA" id="ARBA00022679"/>
    </source>
</evidence>
<evidence type="ECO:0000256" key="7">
    <source>
        <dbReference type="ARBA" id="ARBA00023163"/>
    </source>
</evidence>
<dbReference type="GO" id="GO:0000428">
    <property type="term" value="C:DNA-directed RNA polymerase complex"/>
    <property type="evidence" value="ECO:0007669"/>
    <property type="project" value="UniProtKB-KW"/>
</dbReference>
<keyword evidence="4 11" id="KW-0240">DNA-directed RNA polymerase</keyword>
<evidence type="ECO:0000256" key="2">
    <source>
        <dbReference type="ARBA" id="ARBA00012418"/>
    </source>
</evidence>
<dbReference type="InterPro" id="IPR006110">
    <property type="entry name" value="Pol_omega/Rpo6/RPB6"/>
</dbReference>
<evidence type="ECO:0000256" key="10">
    <source>
        <dbReference type="ARBA" id="ARBA00048552"/>
    </source>
</evidence>
<dbReference type="InterPro" id="IPR036161">
    <property type="entry name" value="RPB6/omega-like_sf"/>
</dbReference>
<evidence type="ECO:0000313" key="11">
    <source>
        <dbReference type="EMBL" id="ABJ83341.1"/>
    </source>
</evidence>
<dbReference type="EMBL" id="CP000473">
    <property type="protein sequence ID" value="ABJ83341.1"/>
    <property type="molecule type" value="Genomic_DNA"/>
</dbReference>
<dbReference type="InParanoid" id="Q025H8"/>
<dbReference type="AlphaFoldDB" id="Q025H8"/>